<protein>
    <submittedName>
        <fullName evidence="3">TIGR01619 family protein</fullName>
    </submittedName>
</protein>
<keyword evidence="4" id="KW-1185">Reference proteome</keyword>
<dbReference type="Pfam" id="PF05117">
    <property type="entry name" value="DUF695"/>
    <property type="match status" value="1"/>
</dbReference>
<dbReference type="NCBIfam" id="TIGR01619">
    <property type="entry name" value="hyp_HI0040"/>
    <property type="match status" value="1"/>
</dbReference>
<proteinExistence type="predicted"/>
<gene>
    <name evidence="3" type="ORF">B0188_05370</name>
</gene>
<dbReference type="InterPro" id="IPR016097">
    <property type="entry name" value="DUF695"/>
</dbReference>
<evidence type="ECO:0000313" key="3">
    <source>
        <dbReference type="EMBL" id="OOS04098.1"/>
    </source>
</evidence>
<reference evidence="3 4" key="1">
    <citation type="submission" date="2017-02" db="EMBL/GenBank/DDBJ databases">
        <title>Draft genome sequence of Haemophilus felis CCUG 31170 type strain.</title>
        <authorList>
            <person name="Engstrom-Jakobsson H."/>
            <person name="Salva-Serra F."/>
            <person name="Thorell K."/>
            <person name="Gonzales-Siles L."/>
            <person name="Karlsson R."/>
            <person name="Boulund F."/>
            <person name="Engstrand L."/>
            <person name="Kristiansson E."/>
            <person name="Moore E."/>
        </authorList>
    </citation>
    <scope>NUCLEOTIDE SEQUENCE [LARGE SCALE GENOMIC DNA]</scope>
    <source>
        <strain evidence="3 4">CCUG 31170</strain>
    </source>
</reference>
<dbReference type="EMBL" id="MUYB01000021">
    <property type="protein sequence ID" value="OOS04098.1"/>
    <property type="molecule type" value="Genomic_DNA"/>
</dbReference>
<dbReference type="OrthoDB" id="7839302at2"/>
<dbReference type="Gene3D" id="3.30.70.970">
    <property type="entry name" value="RraB-like"/>
    <property type="match status" value="1"/>
</dbReference>
<accession>A0A1T0B1S2</accession>
<feature type="domain" description="Regulator of ribonuclease activity B" evidence="2">
    <location>
        <begin position="140"/>
        <end position="244"/>
    </location>
</feature>
<dbReference type="InterPro" id="IPR006506">
    <property type="entry name" value="CHP01619"/>
</dbReference>
<organism evidence="3 4">
    <name type="scientific">[Haemophilus] felis</name>
    <dbReference type="NCBI Taxonomy" id="123822"/>
    <lineage>
        <taxon>Bacteria</taxon>
        <taxon>Pseudomonadati</taxon>
        <taxon>Pseudomonadota</taxon>
        <taxon>Gammaproteobacteria</taxon>
        <taxon>Pasteurellales</taxon>
        <taxon>Pasteurellaceae</taxon>
    </lineage>
</organism>
<sequence length="255" mass="30234">MESNWQHYRSHIADKWAFFSVNAELLQKFPSEKLHYVVQFSLSAKVEESNDFDPNRYPEILSDILKISVQLYALPNVLYAGHIFSDAKAQLYFYCQDPDSFIEHLTQFQQIENVLQQYDPNWEMYFDFLLPSPLEMKLNATDDILLMLEQQGRDLSQSYLLEHIFNFESEYDMYRFIEHIHLQKNDITSLRYSDFPIPVEDLGDFYVVKLVQESQLSDKSLFSLVEDFEELALQFSGEYIGWECDALQHDKINLN</sequence>
<name>A0A1T0B1S2_9PAST</name>
<evidence type="ECO:0000259" key="2">
    <source>
        <dbReference type="Pfam" id="PF06877"/>
    </source>
</evidence>
<dbReference type="STRING" id="123822.B0188_05370"/>
<dbReference type="InterPro" id="IPR036701">
    <property type="entry name" value="RraB-like_sf"/>
</dbReference>
<evidence type="ECO:0000313" key="4">
    <source>
        <dbReference type="Proteomes" id="UP000190023"/>
    </source>
</evidence>
<evidence type="ECO:0000259" key="1">
    <source>
        <dbReference type="Pfam" id="PF05117"/>
    </source>
</evidence>
<dbReference type="Proteomes" id="UP000190023">
    <property type="component" value="Unassembled WGS sequence"/>
</dbReference>
<dbReference type="Pfam" id="PF06877">
    <property type="entry name" value="RraB"/>
    <property type="match status" value="1"/>
</dbReference>
<dbReference type="AlphaFoldDB" id="A0A1T0B1S2"/>
<dbReference type="InterPro" id="IPR009671">
    <property type="entry name" value="RraB_dom"/>
</dbReference>
<feature type="domain" description="DUF695" evidence="1">
    <location>
        <begin position="4"/>
        <end position="130"/>
    </location>
</feature>
<dbReference type="SUPFAM" id="SSF89946">
    <property type="entry name" value="Hypothetical protein VC0424"/>
    <property type="match status" value="1"/>
</dbReference>
<comment type="caution">
    <text evidence="3">The sequence shown here is derived from an EMBL/GenBank/DDBJ whole genome shotgun (WGS) entry which is preliminary data.</text>
</comment>